<reference evidence="1" key="2">
    <citation type="submission" date="2006-05" db="EMBL/GenBank/DDBJ databases">
        <title>Sequencing of the draft genome and assembly of Desulfuromonas acetoxidans DSM 684.</title>
        <authorList>
            <consortium name="US DOE Joint Genome Institute (JGI-PGF)"/>
            <person name="Copeland A."/>
            <person name="Lucas S."/>
            <person name="Lapidus A."/>
            <person name="Barry K."/>
            <person name="Detter J.C."/>
            <person name="Glavina del Rio T."/>
            <person name="Hammon N."/>
            <person name="Israni S."/>
            <person name="Dalin E."/>
            <person name="Tice H."/>
            <person name="Bruce D."/>
            <person name="Pitluck S."/>
            <person name="Richardson P."/>
        </authorList>
    </citation>
    <scope>NUCLEOTIDE SEQUENCE [LARGE SCALE GENOMIC DNA]</scope>
    <source>
        <strain evidence="1">DSM 684</strain>
    </source>
</reference>
<evidence type="ECO:0000313" key="1">
    <source>
        <dbReference type="EMBL" id="EAT16538.1"/>
    </source>
</evidence>
<dbReference type="AlphaFoldDB" id="Q1K2A1"/>
<reference evidence="1" key="1">
    <citation type="submission" date="2006-05" db="EMBL/GenBank/DDBJ databases">
        <title>Annotation of the draft genome assembly of Desulfuromonas acetoxidans DSM 684.</title>
        <authorList>
            <consortium name="US DOE Joint Genome Institute (JGI-ORNL)"/>
            <person name="Larimer F."/>
            <person name="Land M."/>
            <person name="Hauser L."/>
        </authorList>
    </citation>
    <scope>NUCLEOTIDE SEQUENCE [LARGE SCALE GENOMIC DNA]</scope>
    <source>
        <strain evidence="1">DSM 684</strain>
    </source>
</reference>
<proteinExistence type="predicted"/>
<protein>
    <submittedName>
        <fullName evidence="1">Uncharacterized protein</fullName>
    </submittedName>
</protein>
<dbReference type="EMBL" id="AAEW02000004">
    <property type="protein sequence ID" value="EAT16538.1"/>
    <property type="molecule type" value="Genomic_DNA"/>
</dbReference>
<dbReference type="Proteomes" id="UP000005695">
    <property type="component" value="Unassembled WGS sequence"/>
</dbReference>
<sequence>MTRAVVTRLAFALKQAYLSSKPSIDLFPDWPEGHGTYKIIYKEYADMGKMIRYYEECTDDCTGKVTKEFLFETEGNIFQEKIIMNIWSENKNIGFGK</sequence>
<name>Q1K2A1_DESA6</name>
<comment type="caution">
    <text evidence="1">The sequence shown here is derived from an EMBL/GenBank/DDBJ whole genome shotgun (WGS) entry which is preliminary data.</text>
</comment>
<keyword evidence="2" id="KW-1185">Reference proteome</keyword>
<evidence type="ECO:0000313" key="2">
    <source>
        <dbReference type="Proteomes" id="UP000005695"/>
    </source>
</evidence>
<dbReference type="RefSeq" id="WP_005998525.1">
    <property type="nucleotide sequence ID" value="NZ_AAEW02000004.1"/>
</dbReference>
<accession>Q1K2A1</accession>
<gene>
    <name evidence="1" type="ORF">Dace_2633</name>
</gene>
<organism evidence="1 2">
    <name type="scientific">Desulfuromonas acetoxidans (strain DSM 684 / 11070)</name>
    <dbReference type="NCBI Taxonomy" id="281689"/>
    <lineage>
        <taxon>Bacteria</taxon>
        <taxon>Pseudomonadati</taxon>
        <taxon>Thermodesulfobacteriota</taxon>
        <taxon>Desulfuromonadia</taxon>
        <taxon>Desulfuromonadales</taxon>
        <taxon>Desulfuromonadaceae</taxon>
        <taxon>Desulfuromonas</taxon>
    </lineage>
</organism>